<reference evidence="1" key="1">
    <citation type="submission" date="2014-05" db="EMBL/GenBank/DDBJ databases">
        <authorList>
            <person name="Chronopoulou M."/>
        </authorList>
    </citation>
    <scope>NUCLEOTIDE SEQUENCE</scope>
    <source>
        <tissue evidence="1">Whole organism</tissue>
    </source>
</reference>
<accession>A0A0K2V3S5</accession>
<dbReference type="AlphaFoldDB" id="A0A0K2V3S5"/>
<protein>
    <submittedName>
        <fullName evidence="1">Uncharacterized protein</fullName>
    </submittedName>
</protein>
<evidence type="ECO:0000313" key="1">
    <source>
        <dbReference type="EMBL" id="CDW45149.1"/>
    </source>
</evidence>
<dbReference type="EMBL" id="HACA01027788">
    <property type="protein sequence ID" value="CDW45149.1"/>
    <property type="molecule type" value="Transcribed_RNA"/>
</dbReference>
<feature type="non-terminal residue" evidence="1">
    <location>
        <position position="1"/>
    </location>
</feature>
<organism evidence="1">
    <name type="scientific">Lepeophtheirus salmonis</name>
    <name type="common">Salmon louse</name>
    <name type="synonym">Caligus salmonis</name>
    <dbReference type="NCBI Taxonomy" id="72036"/>
    <lineage>
        <taxon>Eukaryota</taxon>
        <taxon>Metazoa</taxon>
        <taxon>Ecdysozoa</taxon>
        <taxon>Arthropoda</taxon>
        <taxon>Crustacea</taxon>
        <taxon>Multicrustacea</taxon>
        <taxon>Hexanauplia</taxon>
        <taxon>Copepoda</taxon>
        <taxon>Siphonostomatoida</taxon>
        <taxon>Caligidae</taxon>
        <taxon>Lepeophtheirus</taxon>
    </lineage>
</organism>
<sequence length="46" mass="5333">VHCAICFVQGLGLSFSLIKLILLGRNTLSLLPVEDYCLYFEHFIWF</sequence>
<name>A0A0K2V3S5_LEPSM</name>
<proteinExistence type="predicted"/>